<feature type="transmembrane region" description="Helical" evidence="5">
    <location>
        <begin position="131"/>
        <end position="148"/>
    </location>
</feature>
<feature type="transmembrane region" description="Helical" evidence="5">
    <location>
        <begin position="155"/>
        <end position="174"/>
    </location>
</feature>
<dbReference type="OrthoDB" id="222868at2"/>
<dbReference type="InterPro" id="IPR007016">
    <property type="entry name" value="O-antigen_ligase-rel_domated"/>
</dbReference>
<feature type="transmembrane region" description="Helical" evidence="5">
    <location>
        <begin position="39"/>
        <end position="55"/>
    </location>
</feature>
<evidence type="ECO:0000313" key="7">
    <source>
        <dbReference type="EMBL" id="QDT54952.1"/>
    </source>
</evidence>
<proteinExistence type="predicted"/>
<dbReference type="EMBL" id="CP036271">
    <property type="protein sequence ID" value="QDT54952.1"/>
    <property type="molecule type" value="Genomic_DNA"/>
</dbReference>
<dbReference type="InterPro" id="IPR011990">
    <property type="entry name" value="TPR-like_helical_dom_sf"/>
</dbReference>
<feature type="transmembrane region" description="Helical" evidence="5">
    <location>
        <begin position="280"/>
        <end position="296"/>
    </location>
</feature>
<evidence type="ECO:0000256" key="4">
    <source>
        <dbReference type="ARBA" id="ARBA00023136"/>
    </source>
</evidence>
<sequence>MSGSTSSLFAALARLALIVTLVAAPWPFGGYPLQWQPPIFAGILASLVCWWVSVMTRPASHQDGGTILVDSLLPPLLLIVLAAFQLIPFANVPDVPPHAVLAQAANAEIEEIAIPAPMPISVAPAMTRVTAARLLFGLCAAFLGIQLFRDAGTRMWLYVPIALNAAAIAVFGVWQKAHWEEWQGMLFGSVPIQISAHPFGPYVNRNNGAGMLNIGAAAAAAWAFLAAAPKMGRSFRRTDDSFHATRTSTGGSEGRSNVILPVIVLVAICAGVAASLSRGALVGLGAAVIAAMLILLKSRRSRLVVSVIFVVLPLIAVAVGTFGVGKEIRKRFAVLNSYTYQDERLKHWSETMGAVQDAPWLGQGMGAYRYINRPYQQADTNRWFVNADNQFFELLVENGIVGLVLVLATIGLLLIDIRRLLESRAPWEQRDAAILGGVLVASQAAQGLADFGITLPANLLTAATLAGVTAGTAARSLPFSLVPNLGSPMVFRARTAIPIGLVLLAAGGLAWREVAVASAASVATDSIGPLDTPDAASAETLDLLVSGVQATAEMRPDDAELQRTLGNLLTFRFRTSLLAALKADPVSASRPEEELWARTSLESLFSQAATLEDEASQDQFRQALFRADETESLTAAKSAYESALAGCRWVSIAAQRNAMTQTIVDQDRNSARRSIALAAVGSPSDGSRLTLLGAMARELGADDLALAVWKQATAVSSKQLPLIMAAGGEWLAQPGRLEKVLPRDIEMLLFYAESPDGTAVARPIANHVEVLLKDAGDGTAVAGQMGRILRIRGEDAAALQQFEIAIRENPLAWVWRVRAAETKFALGRRKEAIQDLEQAVDDFPRQSAIQQKLTNLQRQAVPDSR</sequence>
<feature type="transmembrane region" description="Helical" evidence="5">
    <location>
        <begin position="400"/>
        <end position="421"/>
    </location>
</feature>
<keyword evidence="7" id="KW-0436">Ligase</keyword>
<dbReference type="InterPro" id="IPR051533">
    <property type="entry name" value="WaaL-like"/>
</dbReference>
<evidence type="ECO:0000256" key="1">
    <source>
        <dbReference type="ARBA" id="ARBA00004141"/>
    </source>
</evidence>
<dbReference type="GO" id="GO:0016874">
    <property type="term" value="F:ligase activity"/>
    <property type="evidence" value="ECO:0007669"/>
    <property type="project" value="UniProtKB-KW"/>
</dbReference>
<dbReference type="InParanoid" id="A0A517SFQ4"/>
<feature type="transmembrane region" description="Helical" evidence="5">
    <location>
        <begin position="459"/>
        <end position="477"/>
    </location>
</feature>
<dbReference type="SUPFAM" id="SSF48452">
    <property type="entry name" value="TPR-like"/>
    <property type="match status" value="1"/>
</dbReference>
<keyword evidence="4 5" id="KW-0472">Membrane</keyword>
<dbReference type="KEGG" id="ccos:Pan44_29930"/>
<evidence type="ECO:0000259" key="6">
    <source>
        <dbReference type="Pfam" id="PF04932"/>
    </source>
</evidence>
<feature type="transmembrane region" description="Helical" evidence="5">
    <location>
        <begin position="303"/>
        <end position="325"/>
    </location>
</feature>
<reference evidence="7 8" key="1">
    <citation type="submission" date="2019-02" db="EMBL/GenBank/DDBJ databases">
        <title>Deep-cultivation of Planctomycetes and their phenomic and genomic characterization uncovers novel biology.</title>
        <authorList>
            <person name="Wiegand S."/>
            <person name="Jogler M."/>
            <person name="Boedeker C."/>
            <person name="Pinto D."/>
            <person name="Vollmers J."/>
            <person name="Rivas-Marin E."/>
            <person name="Kohn T."/>
            <person name="Peeters S.H."/>
            <person name="Heuer A."/>
            <person name="Rast P."/>
            <person name="Oberbeckmann S."/>
            <person name="Bunk B."/>
            <person name="Jeske O."/>
            <person name="Meyerdierks A."/>
            <person name="Storesund J.E."/>
            <person name="Kallscheuer N."/>
            <person name="Luecker S."/>
            <person name="Lage O.M."/>
            <person name="Pohl T."/>
            <person name="Merkel B.J."/>
            <person name="Hornburger P."/>
            <person name="Mueller R.-W."/>
            <person name="Bruemmer F."/>
            <person name="Labrenz M."/>
            <person name="Spormann A.M."/>
            <person name="Op den Camp H."/>
            <person name="Overmann J."/>
            <person name="Amann R."/>
            <person name="Jetten M.S.M."/>
            <person name="Mascher T."/>
            <person name="Medema M.H."/>
            <person name="Devos D.P."/>
            <person name="Kaster A.-K."/>
            <person name="Ovreas L."/>
            <person name="Rohde M."/>
            <person name="Galperin M.Y."/>
            <person name="Jogler C."/>
        </authorList>
    </citation>
    <scope>NUCLEOTIDE SEQUENCE [LARGE SCALE GENOMIC DNA]</scope>
    <source>
        <strain evidence="7 8">Pan44</strain>
    </source>
</reference>
<dbReference type="AlphaFoldDB" id="A0A517SFQ4"/>
<dbReference type="Gene3D" id="1.25.40.10">
    <property type="entry name" value="Tetratricopeptide repeat domain"/>
    <property type="match status" value="1"/>
</dbReference>
<dbReference type="RefSeq" id="WP_145030761.1">
    <property type="nucleotide sequence ID" value="NZ_CP036271.1"/>
</dbReference>
<feature type="domain" description="O-antigen ligase-related" evidence="6">
    <location>
        <begin position="264"/>
        <end position="407"/>
    </location>
</feature>
<evidence type="ECO:0000313" key="8">
    <source>
        <dbReference type="Proteomes" id="UP000315700"/>
    </source>
</evidence>
<feature type="transmembrane region" description="Helical" evidence="5">
    <location>
        <begin position="67"/>
        <end position="87"/>
    </location>
</feature>
<name>A0A517SFQ4_9PLAN</name>
<feature type="transmembrane region" description="Helical" evidence="5">
    <location>
        <begin position="256"/>
        <end position="274"/>
    </location>
</feature>
<gene>
    <name evidence="7" type="ORF">Pan44_29930</name>
</gene>
<dbReference type="Proteomes" id="UP000315700">
    <property type="component" value="Chromosome"/>
</dbReference>
<evidence type="ECO:0000256" key="2">
    <source>
        <dbReference type="ARBA" id="ARBA00022692"/>
    </source>
</evidence>
<feature type="transmembrane region" description="Helical" evidence="5">
    <location>
        <begin position="208"/>
        <end position="228"/>
    </location>
</feature>
<evidence type="ECO:0000256" key="3">
    <source>
        <dbReference type="ARBA" id="ARBA00022989"/>
    </source>
</evidence>
<dbReference type="PANTHER" id="PTHR37422:SF23">
    <property type="entry name" value="TEICHURONIC ACID BIOSYNTHESIS PROTEIN TUAE"/>
    <property type="match status" value="1"/>
</dbReference>
<accession>A0A517SFQ4</accession>
<dbReference type="PANTHER" id="PTHR37422">
    <property type="entry name" value="TEICHURONIC ACID BIOSYNTHESIS PROTEIN TUAE"/>
    <property type="match status" value="1"/>
</dbReference>
<keyword evidence="3 5" id="KW-1133">Transmembrane helix</keyword>
<organism evidence="7 8">
    <name type="scientific">Caulifigura coniformis</name>
    <dbReference type="NCBI Taxonomy" id="2527983"/>
    <lineage>
        <taxon>Bacteria</taxon>
        <taxon>Pseudomonadati</taxon>
        <taxon>Planctomycetota</taxon>
        <taxon>Planctomycetia</taxon>
        <taxon>Planctomycetales</taxon>
        <taxon>Planctomycetaceae</taxon>
        <taxon>Caulifigura</taxon>
    </lineage>
</organism>
<keyword evidence="2 5" id="KW-0812">Transmembrane</keyword>
<comment type="subcellular location">
    <subcellularLocation>
        <location evidence="1">Membrane</location>
        <topology evidence="1">Multi-pass membrane protein</topology>
    </subcellularLocation>
</comment>
<dbReference type="Pfam" id="PF04932">
    <property type="entry name" value="Wzy_C"/>
    <property type="match status" value="1"/>
</dbReference>
<evidence type="ECO:0000256" key="5">
    <source>
        <dbReference type="SAM" id="Phobius"/>
    </source>
</evidence>
<protein>
    <submittedName>
        <fullName evidence="7">O-Antigen ligase</fullName>
    </submittedName>
</protein>
<dbReference type="GO" id="GO:0016020">
    <property type="term" value="C:membrane"/>
    <property type="evidence" value="ECO:0007669"/>
    <property type="project" value="UniProtKB-SubCell"/>
</dbReference>
<keyword evidence="8" id="KW-1185">Reference proteome</keyword>